<name>A0A0E4FQY2_9BRAD</name>
<protein>
    <recommendedName>
        <fullName evidence="3">Dioxygenase</fullName>
    </recommendedName>
</protein>
<proteinExistence type="predicted"/>
<evidence type="ECO:0000313" key="2">
    <source>
        <dbReference type="Proteomes" id="UP000063308"/>
    </source>
</evidence>
<reference evidence="1 2" key="1">
    <citation type="submission" date="2014-11" db="EMBL/GenBank/DDBJ databases">
        <title>Symbiosis island explosion on the genome of extra-slow-growing strains of soybean bradyrhizobia with massive insertion sequences.</title>
        <authorList>
            <person name="Iida T."/>
            <person name="Minamisawa K."/>
        </authorList>
    </citation>
    <scope>NUCLEOTIDE SEQUENCE [LARGE SCALE GENOMIC DNA]</scope>
    <source>
        <strain evidence="1 2">NK6</strain>
    </source>
</reference>
<accession>A0A0E4FQY2</accession>
<organism evidence="1 2">
    <name type="scientific">Bradyrhizobium diazoefficiens</name>
    <dbReference type="NCBI Taxonomy" id="1355477"/>
    <lineage>
        <taxon>Bacteria</taxon>
        <taxon>Pseudomonadati</taxon>
        <taxon>Pseudomonadota</taxon>
        <taxon>Alphaproteobacteria</taxon>
        <taxon>Hyphomicrobiales</taxon>
        <taxon>Nitrobacteraceae</taxon>
        <taxon>Bradyrhizobium</taxon>
    </lineage>
</organism>
<gene>
    <name evidence="1" type="ORF">NK6_1297</name>
</gene>
<dbReference type="AlphaFoldDB" id="A0A0E4FQY2"/>
<sequence length="37" mass="4355">MTRFPTLFLSHGGGPWPFMEDRRVQYARTAEEFGRLP</sequence>
<evidence type="ECO:0008006" key="3">
    <source>
        <dbReference type="Google" id="ProtNLM"/>
    </source>
</evidence>
<dbReference type="EMBL" id="AP014685">
    <property type="protein sequence ID" value="BAR54481.1"/>
    <property type="molecule type" value="Genomic_DNA"/>
</dbReference>
<dbReference type="Proteomes" id="UP000063308">
    <property type="component" value="Chromosome"/>
</dbReference>
<evidence type="ECO:0000313" key="1">
    <source>
        <dbReference type="EMBL" id="BAR54481.1"/>
    </source>
</evidence>